<comment type="catalytic activity">
    <reaction evidence="7">
        <text>ATP + H2O + polyamine-[polyamine-binding protein]Side 1 = ADP + phosphate + polyamineSide 2 + [polyamine-binding protein]Side 1.</text>
        <dbReference type="EC" id="7.6.2.11"/>
    </reaction>
</comment>
<dbReference type="NCBIfam" id="TIGR01187">
    <property type="entry name" value="potA"/>
    <property type="match status" value="1"/>
</dbReference>
<dbReference type="Gene3D" id="2.40.50.100">
    <property type="match status" value="1"/>
</dbReference>
<keyword evidence="1 7" id="KW-0813">Transport</keyword>
<keyword evidence="4 7" id="KW-0067">ATP-binding</keyword>
<reference evidence="9" key="1">
    <citation type="submission" date="2022-02" db="EMBL/GenBank/DDBJ databases">
        <title>Vibrio sp. nov, a new bacterium isolated from seawater.</title>
        <authorList>
            <person name="Yuan Y."/>
        </authorList>
    </citation>
    <scope>NUCLEOTIDE SEQUENCE</scope>
    <source>
        <strain evidence="9">ZSDZ65</strain>
    </source>
</reference>
<dbReference type="Proteomes" id="UP001155587">
    <property type="component" value="Unassembled WGS sequence"/>
</dbReference>
<evidence type="ECO:0000256" key="3">
    <source>
        <dbReference type="ARBA" id="ARBA00022741"/>
    </source>
</evidence>
<dbReference type="SUPFAM" id="SSF50331">
    <property type="entry name" value="MOP-like"/>
    <property type="match status" value="1"/>
</dbReference>
<dbReference type="GO" id="GO:0005524">
    <property type="term" value="F:ATP binding"/>
    <property type="evidence" value="ECO:0007669"/>
    <property type="project" value="UniProtKB-KW"/>
</dbReference>
<dbReference type="InterPro" id="IPR003593">
    <property type="entry name" value="AAA+_ATPase"/>
</dbReference>
<keyword evidence="6 7" id="KW-0472">Membrane</keyword>
<gene>
    <name evidence="7" type="primary">potA</name>
    <name evidence="9" type="ORF">MD535_18220</name>
</gene>
<dbReference type="PROSITE" id="PS50893">
    <property type="entry name" value="ABC_TRANSPORTER_2"/>
    <property type="match status" value="1"/>
</dbReference>
<dbReference type="InterPro" id="IPR013611">
    <property type="entry name" value="Transp-assoc_OB_typ2"/>
</dbReference>
<keyword evidence="10" id="KW-1185">Reference proteome</keyword>
<dbReference type="Pfam" id="PF08402">
    <property type="entry name" value="TOBE_2"/>
    <property type="match status" value="1"/>
</dbReference>
<dbReference type="InterPro" id="IPR003439">
    <property type="entry name" value="ABC_transporter-like_ATP-bd"/>
</dbReference>
<name>A0A9X3CR28_9VIBR</name>
<comment type="function">
    <text evidence="7">Part of the ABC transporter complex PotABCD involved in spermidine/putrescine import. Responsible for energy coupling to the transport system.</text>
</comment>
<comment type="similarity">
    <text evidence="7">Belongs to the ABC transporter superfamily. Spermidine/putrescine importer (TC 3.A.1.11.1) family.</text>
</comment>
<dbReference type="AlphaFoldDB" id="A0A9X3CR28"/>
<keyword evidence="2 7" id="KW-1003">Cell membrane</keyword>
<dbReference type="InterPro" id="IPR050093">
    <property type="entry name" value="ABC_SmlMolc_Importer"/>
</dbReference>
<sequence>MKANNTDYVSFQHVKKTYDGKNLVVKDFNLNIAPGEFVTMLGPSGSGKTTCLMMLAGFETATNGEIYIDGTPVNNLAPHKRDIGMVFQNYALFPHMTIAENLAFPLKVRKMSVAEVKLRVADVLEMVELSHVANRYPKQLSGGQQQRVALARALVFEPKLVLMDEPLGALDKKLRETMQMEIKHLHEKLGITILYVTHDQDEALTMSDRIAVFNDGAVQQLAPPSELYESPSNTFVAQFIGENNQIKGQVQSVEQSRCQVRVGPHQLQAKPVLIGGAQSDTMLSVRPEKIILRPYGPDIPNRVAGRVEEMIYHGDHFRLIIDVAGLARLVVKVPNSSEQGLGVQLGEEVELGWRMEDCHALDCVSSQSLPSEKEEMMV</sequence>
<dbReference type="GO" id="GO:0043190">
    <property type="term" value="C:ATP-binding cassette (ABC) transporter complex"/>
    <property type="evidence" value="ECO:0007669"/>
    <property type="project" value="InterPro"/>
</dbReference>
<dbReference type="InterPro" id="IPR017871">
    <property type="entry name" value="ABC_transporter-like_CS"/>
</dbReference>
<dbReference type="EMBL" id="JAKRRY010000028">
    <property type="protein sequence ID" value="MCW8347926.1"/>
    <property type="molecule type" value="Genomic_DNA"/>
</dbReference>
<evidence type="ECO:0000256" key="1">
    <source>
        <dbReference type="ARBA" id="ARBA00022448"/>
    </source>
</evidence>
<accession>A0A9X3CR28</accession>
<evidence type="ECO:0000256" key="6">
    <source>
        <dbReference type="ARBA" id="ARBA00023136"/>
    </source>
</evidence>
<feature type="domain" description="ABC transporter" evidence="8">
    <location>
        <begin position="9"/>
        <end position="240"/>
    </location>
</feature>
<dbReference type="PANTHER" id="PTHR42781:SF6">
    <property type="entry name" value="SPERMIDINE_PUTRESCINE IMPORT ATP-BINDING PROTEIN POTA"/>
    <property type="match status" value="1"/>
</dbReference>
<evidence type="ECO:0000256" key="2">
    <source>
        <dbReference type="ARBA" id="ARBA00022475"/>
    </source>
</evidence>
<dbReference type="SMART" id="SM00382">
    <property type="entry name" value="AAA"/>
    <property type="match status" value="1"/>
</dbReference>
<dbReference type="InterPro" id="IPR008995">
    <property type="entry name" value="Mo/tungstate-bd_C_term_dom"/>
</dbReference>
<keyword evidence="3 7" id="KW-0547">Nucleotide-binding</keyword>
<dbReference type="GO" id="GO:0015417">
    <property type="term" value="F:ABC-type polyamine transporter activity"/>
    <property type="evidence" value="ECO:0007669"/>
    <property type="project" value="UniProtKB-EC"/>
</dbReference>
<dbReference type="RefSeq" id="WP_265676477.1">
    <property type="nucleotide sequence ID" value="NZ_JAKRRY010000028.1"/>
</dbReference>
<proteinExistence type="inferred from homology"/>
<comment type="subunit">
    <text evidence="7">The complex is composed of two ATP-binding proteins (PotA), two transmembrane proteins (PotB and PotC) and a solute-binding protein (PotD).</text>
</comment>
<dbReference type="EC" id="7.6.2.11" evidence="7"/>
<organism evidence="9 10">
    <name type="scientific">Vibrio qingdaonensis</name>
    <dbReference type="NCBI Taxonomy" id="2829491"/>
    <lineage>
        <taxon>Bacteria</taxon>
        <taxon>Pseudomonadati</taxon>
        <taxon>Pseudomonadota</taxon>
        <taxon>Gammaproteobacteria</taxon>
        <taxon>Vibrionales</taxon>
        <taxon>Vibrionaceae</taxon>
        <taxon>Vibrio</taxon>
    </lineage>
</organism>
<evidence type="ECO:0000259" key="8">
    <source>
        <dbReference type="PROSITE" id="PS50893"/>
    </source>
</evidence>
<dbReference type="FunFam" id="3.40.50.300:FF:000042">
    <property type="entry name" value="Maltose/maltodextrin ABC transporter, ATP-binding protein"/>
    <property type="match status" value="1"/>
</dbReference>
<dbReference type="InterPro" id="IPR005893">
    <property type="entry name" value="PotA-like"/>
</dbReference>
<evidence type="ECO:0000313" key="9">
    <source>
        <dbReference type="EMBL" id="MCW8347926.1"/>
    </source>
</evidence>
<dbReference type="PROSITE" id="PS00211">
    <property type="entry name" value="ABC_TRANSPORTER_1"/>
    <property type="match status" value="1"/>
</dbReference>
<evidence type="ECO:0000313" key="10">
    <source>
        <dbReference type="Proteomes" id="UP001155587"/>
    </source>
</evidence>
<protein>
    <recommendedName>
        <fullName evidence="7">Spermidine/putrescine import ATP-binding protein PotA</fullName>
        <ecNumber evidence="7">7.6.2.11</ecNumber>
    </recommendedName>
</protein>
<dbReference type="Pfam" id="PF00005">
    <property type="entry name" value="ABC_tran"/>
    <property type="match status" value="1"/>
</dbReference>
<dbReference type="SUPFAM" id="SSF52540">
    <property type="entry name" value="P-loop containing nucleoside triphosphate hydrolases"/>
    <property type="match status" value="1"/>
</dbReference>
<dbReference type="Gene3D" id="3.40.50.300">
    <property type="entry name" value="P-loop containing nucleotide triphosphate hydrolases"/>
    <property type="match status" value="1"/>
</dbReference>
<comment type="caution">
    <text evidence="9">The sequence shown here is derived from an EMBL/GenBank/DDBJ whole genome shotgun (WGS) entry which is preliminary data.</text>
</comment>
<dbReference type="GO" id="GO:0016887">
    <property type="term" value="F:ATP hydrolysis activity"/>
    <property type="evidence" value="ECO:0007669"/>
    <property type="project" value="InterPro"/>
</dbReference>
<keyword evidence="5 7" id="KW-1278">Translocase</keyword>
<dbReference type="PANTHER" id="PTHR42781">
    <property type="entry name" value="SPERMIDINE/PUTRESCINE IMPORT ATP-BINDING PROTEIN POTA"/>
    <property type="match status" value="1"/>
</dbReference>
<evidence type="ECO:0000256" key="7">
    <source>
        <dbReference type="RuleBase" id="RU364083"/>
    </source>
</evidence>
<dbReference type="InterPro" id="IPR027417">
    <property type="entry name" value="P-loop_NTPase"/>
</dbReference>
<evidence type="ECO:0000256" key="5">
    <source>
        <dbReference type="ARBA" id="ARBA00022967"/>
    </source>
</evidence>
<evidence type="ECO:0000256" key="4">
    <source>
        <dbReference type="ARBA" id="ARBA00022840"/>
    </source>
</evidence>